<dbReference type="EMBL" id="MU853836">
    <property type="protein sequence ID" value="KAK3938152.1"/>
    <property type="molecule type" value="Genomic_DNA"/>
</dbReference>
<reference evidence="7" key="1">
    <citation type="journal article" date="2023" name="Mol. Phylogenet. Evol.">
        <title>Genome-scale phylogeny and comparative genomics of the fungal order Sordariales.</title>
        <authorList>
            <person name="Hensen N."/>
            <person name="Bonometti L."/>
            <person name="Westerberg I."/>
            <person name="Brannstrom I.O."/>
            <person name="Guillou S."/>
            <person name="Cros-Aarteil S."/>
            <person name="Calhoun S."/>
            <person name="Haridas S."/>
            <person name="Kuo A."/>
            <person name="Mondo S."/>
            <person name="Pangilinan J."/>
            <person name="Riley R."/>
            <person name="LaButti K."/>
            <person name="Andreopoulos B."/>
            <person name="Lipzen A."/>
            <person name="Chen C."/>
            <person name="Yan M."/>
            <person name="Daum C."/>
            <person name="Ng V."/>
            <person name="Clum A."/>
            <person name="Steindorff A."/>
            <person name="Ohm R.A."/>
            <person name="Martin F."/>
            <person name="Silar P."/>
            <person name="Natvig D.O."/>
            <person name="Lalanne C."/>
            <person name="Gautier V."/>
            <person name="Ament-Velasquez S.L."/>
            <person name="Kruys A."/>
            <person name="Hutchinson M.I."/>
            <person name="Powell A.J."/>
            <person name="Barry K."/>
            <person name="Miller A.N."/>
            <person name="Grigoriev I.V."/>
            <person name="Debuchy R."/>
            <person name="Gladieux P."/>
            <person name="Hiltunen Thoren M."/>
            <person name="Johannesson H."/>
        </authorList>
    </citation>
    <scope>NUCLEOTIDE SEQUENCE [LARGE SCALE GENOMIC DNA]</scope>
    <source>
        <strain evidence="7">CBS 340.73</strain>
    </source>
</reference>
<comment type="caution">
    <text evidence="6">The sequence shown here is derived from an EMBL/GenBank/DDBJ whole genome shotgun (WGS) entry which is preliminary data.</text>
</comment>
<dbReference type="AlphaFoldDB" id="A0AAN6N2T3"/>
<dbReference type="PANTHER" id="PTHR10218:SF369">
    <property type="entry name" value="GUANINE NUCLEOTIDE-BINDING PROTEIN ALPHA-2 SUBUNIT"/>
    <property type="match status" value="1"/>
</dbReference>
<dbReference type="InterPro" id="IPR011025">
    <property type="entry name" value="GproteinA_insert"/>
</dbReference>
<organism evidence="6 7">
    <name type="scientific">Diplogelasinospora grovesii</name>
    <dbReference type="NCBI Taxonomy" id="303347"/>
    <lineage>
        <taxon>Eukaryota</taxon>
        <taxon>Fungi</taxon>
        <taxon>Dikarya</taxon>
        <taxon>Ascomycota</taxon>
        <taxon>Pezizomycotina</taxon>
        <taxon>Sordariomycetes</taxon>
        <taxon>Sordariomycetidae</taxon>
        <taxon>Sordariales</taxon>
        <taxon>Diplogelasinosporaceae</taxon>
        <taxon>Diplogelasinospora</taxon>
    </lineage>
</organism>
<keyword evidence="2" id="KW-0547">Nucleotide-binding</keyword>
<evidence type="ECO:0000313" key="6">
    <source>
        <dbReference type="EMBL" id="KAK3938152.1"/>
    </source>
</evidence>
<dbReference type="GO" id="GO:0003924">
    <property type="term" value="F:GTPase activity"/>
    <property type="evidence" value="ECO:0007669"/>
    <property type="project" value="InterPro"/>
</dbReference>
<dbReference type="PROSITE" id="PS51882">
    <property type="entry name" value="G_ALPHA"/>
    <property type="match status" value="1"/>
</dbReference>
<dbReference type="InterPro" id="IPR027417">
    <property type="entry name" value="P-loop_NTPase"/>
</dbReference>
<keyword evidence="5" id="KW-0807">Transducer</keyword>
<proteinExistence type="predicted"/>
<evidence type="ECO:0000313" key="7">
    <source>
        <dbReference type="Proteomes" id="UP001303473"/>
    </source>
</evidence>
<accession>A0AAN6N2T3</accession>
<dbReference type="GO" id="GO:0001664">
    <property type="term" value="F:G protein-coupled receptor binding"/>
    <property type="evidence" value="ECO:0007669"/>
    <property type="project" value="TreeGrafter"/>
</dbReference>
<dbReference type="GO" id="GO:0007189">
    <property type="term" value="P:adenylate cyclase-activating G protein-coupled receptor signaling pathway"/>
    <property type="evidence" value="ECO:0007669"/>
    <property type="project" value="TreeGrafter"/>
</dbReference>
<protein>
    <submittedName>
        <fullName evidence="6">Guanine nucleotide binding protein, alpha subunit</fullName>
    </submittedName>
</protein>
<dbReference type="PANTHER" id="PTHR10218">
    <property type="entry name" value="GTP-BINDING PROTEIN ALPHA SUBUNIT"/>
    <property type="match status" value="1"/>
</dbReference>
<sequence>MIRAPLYNLYGQSDELPQELKDSIESLLLEMTDPDITHNKDILEAFEQVWRSPAFRRGCTRSGRPEAWDNIVTDIVLRVSREFYSPTTMDYRRFYKSRKRLLVQGSFDFGTQLSISVIDPDGLPRNCCSRRKTLHFFDSAVSLILPVDLAQYDAVLPEDESQTRMMAALSVFESIVNSKTLARSSIMLILFNVALFKKQLKQTPVSKYFPDYTAGDNQDDALDYMVRRFTAVNRVGKEMYTYIGELEDPEVMTLMVSAVKDTMLNNALRQAGISRSEGE</sequence>
<gene>
    <name evidence="6" type="ORF">QBC46DRAFT_390887</name>
</gene>
<dbReference type="Gene3D" id="1.10.400.10">
    <property type="entry name" value="GI Alpha 1, domain 2-like"/>
    <property type="match status" value="1"/>
</dbReference>
<dbReference type="GO" id="GO:0005834">
    <property type="term" value="C:heterotrimeric G-protein complex"/>
    <property type="evidence" value="ECO:0007669"/>
    <property type="project" value="TreeGrafter"/>
</dbReference>
<dbReference type="Proteomes" id="UP001303473">
    <property type="component" value="Unassembled WGS sequence"/>
</dbReference>
<evidence type="ECO:0000256" key="1">
    <source>
        <dbReference type="ARBA" id="ARBA00022723"/>
    </source>
</evidence>
<dbReference type="InterPro" id="IPR001019">
    <property type="entry name" value="Gprotein_alpha_su"/>
</dbReference>
<dbReference type="GO" id="GO:0005737">
    <property type="term" value="C:cytoplasm"/>
    <property type="evidence" value="ECO:0007669"/>
    <property type="project" value="TreeGrafter"/>
</dbReference>
<keyword evidence="3" id="KW-0460">Magnesium</keyword>
<dbReference type="FunFam" id="3.40.50.300:FF:000692">
    <property type="entry name" value="Guanine nucleotide-binding protein subunit alpha"/>
    <property type="match status" value="1"/>
</dbReference>
<dbReference type="SUPFAM" id="SSF52540">
    <property type="entry name" value="P-loop containing nucleoside triphosphate hydrolases"/>
    <property type="match status" value="1"/>
</dbReference>
<keyword evidence="4" id="KW-0342">GTP-binding</keyword>
<dbReference type="Gene3D" id="3.40.50.300">
    <property type="entry name" value="P-loop containing nucleotide triphosphate hydrolases"/>
    <property type="match status" value="1"/>
</dbReference>
<dbReference type="Pfam" id="PF00503">
    <property type="entry name" value="G-alpha"/>
    <property type="match status" value="1"/>
</dbReference>
<evidence type="ECO:0000256" key="4">
    <source>
        <dbReference type="ARBA" id="ARBA00023134"/>
    </source>
</evidence>
<evidence type="ECO:0000256" key="3">
    <source>
        <dbReference type="ARBA" id="ARBA00022842"/>
    </source>
</evidence>
<dbReference type="GO" id="GO:0046872">
    <property type="term" value="F:metal ion binding"/>
    <property type="evidence" value="ECO:0007669"/>
    <property type="project" value="UniProtKB-KW"/>
</dbReference>
<evidence type="ECO:0000256" key="5">
    <source>
        <dbReference type="ARBA" id="ARBA00023224"/>
    </source>
</evidence>
<evidence type="ECO:0000256" key="2">
    <source>
        <dbReference type="ARBA" id="ARBA00022741"/>
    </source>
</evidence>
<dbReference type="GO" id="GO:0005525">
    <property type="term" value="F:GTP binding"/>
    <property type="evidence" value="ECO:0007669"/>
    <property type="project" value="UniProtKB-KW"/>
</dbReference>
<keyword evidence="7" id="KW-1185">Reference proteome</keyword>
<name>A0AAN6N2T3_9PEZI</name>
<dbReference type="GO" id="GO:0031683">
    <property type="term" value="F:G-protein beta/gamma-subunit complex binding"/>
    <property type="evidence" value="ECO:0007669"/>
    <property type="project" value="InterPro"/>
</dbReference>
<dbReference type="SMART" id="SM00275">
    <property type="entry name" value="G_alpha"/>
    <property type="match status" value="1"/>
</dbReference>
<keyword evidence="1" id="KW-0479">Metal-binding</keyword>